<evidence type="ECO:0000256" key="5">
    <source>
        <dbReference type="SAM" id="SignalP"/>
    </source>
</evidence>
<dbReference type="InterPro" id="IPR002110">
    <property type="entry name" value="Ankyrin_rpt"/>
</dbReference>
<name>A0A1C7D6V0_9SPHN</name>
<feature type="region of interest" description="Disordered" evidence="4">
    <location>
        <begin position="154"/>
        <end position="207"/>
    </location>
</feature>
<evidence type="ECO:0000256" key="1">
    <source>
        <dbReference type="ARBA" id="ARBA00022737"/>
    </source>
</evidence>
<evidence type="ECO:0000313" key="6">
    <source>
        <dbReference type="EMBL" id="ANU07178.1"/>
    </source>
</evidence>
<dbReference type="Proteomes" id="UP000092698">
    <property type="component" value="Chromosome"/>
</dbReference>
<dbReference type="PROSITE" id="PS50088">
    <property type="entry name" value="ANK_REPEAT"/>
    <property type="match status" value="3"/>
</dbReference>
<evidence type="ECO:0000256" key="4">
    <source>
        <dbReference type="SAM" id="MobiDB-lite"/>
    </source>
</evidence>
<reference evidence="6 7" key="1">
    <citation type="submission" date="2016-07" db="EMBL/GenBank/DDBJ databases">
        <title>Complete genome sequence of Altererythrobacter namhicola JCM 16345T, containing esterase-encoding genes.</title>
        <authorList>
            <person name="Cheng H."/>
            <person name="Wu Y.-H."/>
            <person name="Jian S.-L."/>
            <person name="Huo Y.-Y."/>
            <person name="Wang C.-S."/>
            <person name="Xu X.-W."/>
        </authorList>
    </citation>
    <scope>NUCLEOTIDE SEQUENCE [LARGE SCALE GENOMIC DNA]</scope>
    <source>
        <strain evidence="6 7">JCM 16345</strain>
    </source>
</reference>
<dbReference type="PROSITE" id="PS50297">
    <property type="entry name" value="ANK_REP_REGION"/>
    <property type="match status" value="3"/>
</dbReference>
<accession>A0A1C7D6V0</accession>
<protein>
    <submittedName>
        <fullName evidence="6">Ankyrin repeats (3 copies)</fullName>
    </submittedName>
</protein>
<sequence>MFKRFRLFGLVGLFLSTLMGASLASAQGFSDGFLFLEAVEKRDAAKVNELLEHNATIVNSRDLAKGHTGLHIATKRRDLQWMGYLLGKGADPDIADKNGVTPLMVASQLGFVEGVELLSSKGANVDIPNSAGETPLISAVHRRDLSMVRVLLRGGADPDRNDNSGRSARDYATLGGPGNSVLSEIDRLGGEPGSRTKKKASTYGPSF</sequence>
<feature type="chain" id="PRO_5008884362" evidence="5">
    <location>
        <begin position="25"/>
        <end position="207"/>
    </location>
</feature>
<keyword evidence="7" id="KW-1185">Reference proteome</keyword>
<dbReference type="InterPro" id="IPR036770">
    <property type="entry name" value="Ankyrin_rpt-contain_sf"/>
</dbReference>
<dbReference type="Gene3D" id="1.25.40.20">
    <property type="entry name" value="Ankyrin repeat-containing domain"/>
    <property type="match status" value="1"/>
</dbReference>
<feature type="compositionally biased region" description="Basic and acidic residues" evidence="4">
    <location>
        <begin position="156"/>
        <end position="169"/>
    </location>
</feature>
<dbReference type="PANTHER" id="PTHR24171">
    <property type="entry name" value="ANKYRIN REPEAT DOMAIN-CONTAINING PROTEIN 39-RELATED"/>
    <property type="match status" value="1"/>
</dbReference>
<feature type="signal peptide" evidence="5">
    <location>
        <begin position="1"/>
        <end position="24"/>
    </location>
</feature>
<feature type="repeat" description="ANK" evidence="3">
    <location>
        <begin position="65"/>
        <end position="97"/>
    </location>
</feature>
<feature type="repeat" description="ANK" evidence="3">
    <location>
        <begin position="98"/>
        <end position="130"/>
    </location>
</feature>
<dbReference type="KEGG" id="anh:A6F65_00861"/>
<dbReference type="STRING" id="645517.A6F65_00861"/>
<dbReference type="Pfam" id="PF00023">
    <property type="entry name" value="Ank"/>
    <property type="match status" value="1"/>
</dbReference>
<keyword evidence="1" id="KW-0677">Repeat</keyword>
<gene>
    <name evidence="6" type="ORF">A6F65_00861</name>
</gene>
<dbReference type="GO" id="GO:0085020">
    <property type="term" value="P:protein K6-linked ubiquitination"/>
    <property type="evidence" value="ECO:0007669"/>
    <property type="project" value="TreeGrafter"/>
</dbReference>
<evidence type="ECO:0000256" key="2">
    <source>
        <dbReference type="ARBA" id="ARBA00023043"/>
    </source>
</evidence>
<dbReference type="SUPFAM" id="SSF48403">
    <property type="entry name" value="Ankyrin repeat"/>
    <property type="match status" value="1"/>
</dbReference>
<dbReference type="PANTHER" id="PTHR24171:SF8">
    <property type="entry name" value="BRCA1-ASSOCIATED RING DOMAIN PROTEIN 1"/>
    <property type="match status" value="1"/>
</dbReference>
<dbReference type="Pfam" id="PF12796">
    <property type="entry name" value="Ank_2"/>
    <property type="match status" value="1"/>
</dbReference>
<evidence type="ECO:0000256" key="3">
    <source>
        <dbReference type="PROSITE-ProRule" id="PRU00023"/>
    </source>
</evidence>
<dbReference type="EMBL" id="CP016545">
    <property type="protein sequence ID" value="ANU07178.1"/>
    <property type="molecule type" value="Genomic_DNA"/>
</dbReference>
<feature type="repeat" description="ANK" evidence="3">
    <location>
        <begin position="131"/>
        <end position="163"/>
    </location>
</feature>
<dbReference type="PATRIC" id="fig|645517.4.peg.861"/>
<organism evidence="6 7">
    <name type="scientific">Paraurantiacibacter namhicola</name>
    <dbReference type="NCBI Taxonomy" id="645517"/>
    <lineage>
        <taxon>Bacteria</taxon>
        <taxon>Pseudomonadati</taxon>
        <taxon>Pseudomonadota</taxon>
        <taxon>Alphaproteobacteria</taxon>
        <taxon>Sphingomonadales</taxon>
        <taxon>Erythrobacteraceae</taxon>
        <taxon>Paraurantiacibacter</taxon>
    </lineage>
</organism>
<evidence type="ECO:0000313" key="7">
    <source>
        <dbReference type="Proteomes" id="UP000092698"/>
    </source>
</evidence>
<proteinExistence type="predicted"/>
<keyword evidence="2 3" id="KW-0040">ANK repeat</keyword>
<dbReference type="SMART" id="SM00248">
    <property type="entry name" value="ANK"/>
    <property type="match status" value="3"/>
</dbReference>
<dbReference type="AlphaFoldDB" id="A0A1C7D6V0"/>
<dbReference type="GO" id="GO:0004842">
    <property type="term" value="F:ubiquitin-protein transferase activity"/>
    <property type="evidence" value="ECO:0007669"/>
    <property type="project" value="TreeGrafter"/>
</dbReference>
<keyword evidence="5" id="KW-0732">Signal</keyword>
<dbReference type="RefSeq" id="WP_237164882.1">
    <property type="nucleotide sequence ID" value="NZ_CP016545.1"/>
</dbReference>